<keyword evidence="3" id="KW-0645">Protease</keyword>
<keyword evidence="3" id="KW-0788">Thiol protease</keyword>
<evidence type="ECO:0000313" key="7">
    <source>
        <dbReference type="EMBL" id="CAK0890792.1"/>
    </source>
</evidence>
<comment type="subcellular location">
    <subcellularLocation>
        <location evidence="3">Cytoplasm</location>
    </subcellularLocation>
</comment>
<evidence type="ECO:0000259" key="6">
    <source>
        <dbReference type="PROSITE" id="PS50802"/>
    </source>
</evidence>
<dbReference type="Proteomes" id="UP001189429">
    <property type="component" value="Unassembled WGS sequence"/>
</dbReference>
<dbReference type="PROSITE" id="PS50802">
    <property type="entry name" value="OTU"/>
    <property type="match status" value="1"/>
</dbReference>
<dbReference type="Gene3D" id="2.60.200.20">
    <property type="match status" value="1"/>
</dbReference>
<accession>A0ABN9WVC0</accession>
<evidence type="ECO:0000256" key="2">
    <source>
        <dbReference type="ARBA" id="ARBA00022801"/>
    </source>
</evidence>
<dbReference type="SUPFAM" id="SSF54001">
    <property type="entry name" value="Cysteine proteinases"/>
    <property type="match status" value="1"/>
</dbReference>
<evidence type="ECO:0000259" key="5">
    <source>
        <dbReference type="PROSITE" id="PS50006"/>
    </source>
</evidence>
<dbReference type="Pfam" id="PF00498">
    <property type="entry name" value="FHA"/>
    <property type="match status" value="1"/>
</dbReference>
<gene>
    <name evidence="7" type="ORF">PCOR1329_LOCUS70895</name>
</gene>
<keyword evidence="3" id="KW-0833">Ubl conjugation pathway</keyword>
<dbReference type="InterPro" id="IPR003323">
    <property type="entry name" value="OTU_dom"/>
</dbReference>
<proteinExistence type="predicted"/>
<dbReference type="PANTHER" id="PTHR13312">
    <property type="entry name" value="HIV-INDUCED PROTEIN-7-LIKE PROTEASE"/>
    <property type="match status" value="1"/>
</dbReference>
<dbReference type="Pfam" id="PF02338">
    <property type="entry name" value="OTU"/>
    <property type="match status" value="1"/>
</dbReference>
<evidence type="ECO:0000256" key="4">
    <source>
        <dbReference type="SAM" id="MobiDB-lite"/>
    </source>
</evidence>
<dbReference type="SUPFAM" id="SSF49879">
    <property type="entry name" value="SMAD/FHA domain"/>
    <property type="match status" value="1"/>
</dbReference>
<dbReference type="EMBL" id="CAUYUJ010019392">
    <property type="protein sequence ID" value="CAK0890792.1"/>
    <property type="molecule type" value="Genomic_DNA"/>
</dbReference>
<dbReference type="CDD" id="cd00060">
    <property type="entry name" value="FHA"/>
    <property type="match status" value="1"/>
</dbReference>
<name>A0ABN9WVC0_9DINO</name>
<keyword evidence="3" id="KW-0963">Cytoplasm</keyword>
<feature type="compositionally biased region" description="Basic and acidic residues" evidence="4">
    <location>
        <begin position="135"/>
        <end position="152"/>
    </location>
</feature>
<evidence type="ECO:0000313" key="8">
    <source>
        <dbReference type="Proteomes" id="UP001189429"/>
    </source>
</evidence>
<dbReference type="PANTHER" id="PTHR13312:SF0">
    <property type="entry name" value="UBIQUITIN THIOESTERASE OTU1"/>
    <property type="match status" value="1"/>
</dbReference>
<feature type="domain" description="FHA" evidence="5">
    <location>
        <begin position="58"/>
        <end position="90"/>
    </location>
</feature>
<dbReference type="PROSITE" id="PS50006">
    <property type="entry name" value="FHA_DOMAIN"/>
    <property type="match status" value="1"/>
</dbReference>
<protein>
    <recommendedName>
        <fullName evidence="3">Ubiquitin thioesterase OTU</fullName>
        <ecNumber evidence="3">3.4.19.12</ecNumber>
    </recommendedName>
</protein>
<feature type="region of interest" description="Disordered" evidence="4">
    <location>
        <begin position="123"/>
        <end position="181"/>
    </location>
</feature>
<dbReference type="InterPro" id="IPR000253">
    <property type="entry name" value="FHA_dom"/>
</dbReference>
<organism evidence="7 8">
    <name type="scientific">Prorocentrum cordatum</name>
    <dbReference type="NCBI Taxonomy" id="2364126"/>
    <lineage>
        <taxon>Eukaryota</taxon>
        <taxon>Sar</taxon>
        <taxon>Alveolata</taxon>
        <taxon>Dinophyceae</taxon>
        <taxon>Prorocentrales</taxon>
        <taxon>Prorocentraceae</taxon>
        <taxon>Prorocentrum</taxon>
    </lineage>
</organism>
<comment type="catalytic activity">
    <reaction evidence="1 3">
        <text>Thiol-dependent hydrolysis of ester, thioester, amide, peptide and isopeptide bonds formed by the C-terminal Gly of ubiquitin (a 76-residue protein attached to proteins as an intracellular targeting signal).</text>
        <dbReference type="EC" id="3.4.19.12"/>
    </reaction>
</comment>
<dbReference type="Gene3D" id="3.90.70.80">
    <property type="match status" value="1"/>
</dbReference>
<feature type="domain" description="OTU" evidence="6">
    <location>
        <begin position="252"/>
        <end position="392"/>
    </location>
</feature>
<sequence>MPWAPPEWCAEPGASAPRASVTVRDARNGFKEHDISRAAFFVLCRGQQDSGGADQQASSWHAAVLRNESGECFVMDLSSAAGTFLDGQRLLPGKAHRWLHGTPVVLGAPPLEERVTLRLAAPVPPASASRQAKRAARDVSEGQCEAKRRCLDPPDDGASKQQRRGVAGTARPPQQVAPCKGGAGAPPTCVHKCPPQQVAPCKCDKCDGPHATAACPHFKKGREEHKDAWANYGRKHQLPMATAGSRLIVKSGRVWRQPGDGSCLFHSLCFGLNSGGQQGRLRAMQLRRELAEYLQRHPKAEISGNTLEEWVKWDANSTVQGYGRRMATGSGWGGGIEMAVCSLLKKVNVHVYERRRSGSFERISCFDCPEPTKRTINVIYQGGVHYDAFAPSK</sequence>
<comment type="function">
    <text evidence="3">Hydrolase that can remove conjugated ubiquitin from proteins and may therefore play an important regulatory role at the level of protein turnover by preventing degradation.</text>
</comment>
<keyword evidence="8" id="KW-1185">Reference proteome</keyword>
<dbReference type="EC" id="3.4.19.12" evidence="3"/>
<reference evidence="7" key="1">
    <citation type="submission" date="2023-10" db="EMBL/GenBank/DDBJ databases">
        <authorList>
            <person name="Chen Y."/>
            <person name="Shah S."/>
            <person name="Dougan E. K."/>
            <person name="Thang M."/>
            <person name="Chan C."/>
        </authorList>
    </citation>
    <scope>NUCLEOTIDE SEQUENCE [LARGE SCALE GENOMIC DNA]</scope>
</reference>
<keyword evidence="2 3" id="KW-0378">Hydrolase</keyword>
<evidence type="ECO:0000256" key="3">
    <source>
        <dbReference type="RuleBase" id="RU367104"/>
    </source>
</evidence>
<dbReference type="InterPro" id="IPR038765">
    <property type="entry name" value="Papain-like_cys_pep_sf"/>
</dbReference>
<evidence type="ECO:0000256" key="1">
    <source>
        <dbReference type="ARBA" id="ARBA00000707"/>
    </source>
</evidence>
<comment type="caution">
    <text evidence="7">The sequence shown here is derived from an EMBL/GenBank/DDBJ whole genome shotgun (WGS) entry which is preliminary data.</text>
</comment>
<dbReference type="CDD" id="cd22744">
    <property type="entry name" value="OTU"/>
    <property type="match status" value="1"/>
</dbReference>
<dbReference type="InterPro" id="IPR008984">
    <property type="entry name" value="SMAD_FHA_dom_sf"/>
</dbReference>